<sequence>MGVTGIGGFFFRSRDPDALGAWYRTHLGIGAGCDSSGSGESSEWYWQQGGGPTVFAPFKADTDYFAADRQFMINLRVEGLDALLETLRAAGIAIVTRPEWDDPSVGRFARIHDPEGNAIELWEPPSGDLPH</sequence>
<dbReference type="KEGG" id="ssan:NX02_25245"/>
<dbReference type="EMBL" id="CP006644">
    <property type="protein sequence ID" value="AHE56656.1"/>
    <property type="molecule type" value="Genomic_DNA"/>
</dbReference>
<name>W0AHR9_9SPHN</name>
<feature type="domain" description="VOC" evidence="1">
    <location>
        <begin position="5"/>
        <end position="124"/>
    </location>
</feature>
<gene>
    <name evidence="2" type="ORF">NX02_25245</name>
</gene>
<dbReference type="STRING" id="1123269.NX02_25245"/>
<dbReference type="InterPro" id="IPR037523">
    <property type="entry name" value="VOC_core"/>
</dbReference>
<keyword evidence="3" id="KW-1185">Reference proteome</keyword>
<dbReference type="AlphaFoldDB" id="W0AHR9"/>
<protein>
    <recommendedName>
        <fullName evidence="1">VOC domain-containing protein</fullName>
    </recommendedName>
</protein>
<dbReference type="RefSeq" id="WP_025294758.1">
    <property type="nucleotide sequence ID" value="NZ_CP006644.1"/>
</dbReference>
<dbReference type="PROSITE" id="PS51819">
    <property type="entry name" value="VOC"/>
    <property type="match status" value="1"/>
</dbReference>
<dbReference type="InterPro" id="IPR029068">
    <property type="entry name" value="Glyas_Bleomycin-R_OHBP_Dase"/>
</dbReference>
<dbReference type="Proteomes" id="UP000018851">
    <property type="component" value="Chromosome"/>
</dbReference>
<dbReference type="eggNOG" id="COG0346">
    <property type="taxonomic scope" value="Bacteria"/>
</dbReference>
<dbReference type="InterPro" id="IPR041581">
    <property type="entry name" value="Glyoxalase_6"/>
</dbReference>
<dbReference type="Gene3D" id="3.10.180.10">
    <property type="entry name" value="2,3-Dihydroxybiphenyl 1,2-Dioxygenase, domain 1"/>
    <property type="match status" value="1"/>
</dbReference>
<dbReference type="PATRIC" id="fig|1123269.5.peg.4950"/>
<dbReference type="SUPFAM" id="SSF54593">
    <property type="entry name" value="Glyoxalase/Bleomycin resistance protein/Dihydroxybiphenyl dioxygenase"/>
    <property type="match status" value="1"/>
</dbReference>
<proteinExistence type="predicted"/>
<reference evidence="2 3" key="1">
    <citation type="submission" date="2013-07" db="EMBL/GenBank/DDBJ databases">
        <title>Completed genome of Sphingomonas sanxanigenens NX02.</title>
        <authorList>
            <person name="Ma T."/>
            <person name="Huang H."/>
            <person name="Wu M."/>
            <person name="Li X."/>
            <person name="Li G."/>
        </authorList>
    </citation>
    <scope>NUCLEOTIDE SEQUENCE [LARGE SCALE GENOMIC DNA]</scope>
    <source>
        <strain evidence="2 3">NX02</strain>
    </source>
</reference>
<dbReference type="Pfam" id="PF18029">
    <property type="entry name" value="Glyoxalase_6"/>
    <property type="match status" value="1"/>
</dbReference>
<dbReference type="OrthoDB" id="9799428at2"/>
<organism evidence="2 3">
    <name type="scientific">Sphingomonas sanxanigenens DSM 19645 = NX02</name>
    <dbReference type="NCBI Taxonomy" id="1123269"/>
    <lineage>
        <taxon>Bacteria</taxon>
        <taxon>Pseudomonadati</taxon>
        <taxon>Pseudomonadota</taxon>
        <taxon>Alphaproteobacteria</taxon>
        <taxon>Sphingomonadales</taxon>
        <taxon>Sphingomonadaceae</taxon>
        <taxon>Sphingomonas</taxon>
    </lineage>
</organism>
<dbReference type="HOGENOM" id="CLU_127639_0_0_5"/>
<evidence type="ECO:0000313" key="3">
    <source>
        <dbReference type="Proteomes" id="UP000018851"/>
    </source>
</evidence>
<accession>W0AHR9</accession>
<evidence type="ECO:0000313" key="2">
    <source>
        <dbReference type="EMBL" id="AHE56656.1"/>
    </source>
</evidence>
<evidence type="ECO:0000259" key="1">
    <source>
        <dbReference type="PROSITE" id="PS51819"/>
    </source>
</evidence>